<accession>A0A1X1ERZ9</accession>
<protein>
    <submittedName>
        <fullName evidence="1">Uncharacterized protein</fullName>
    </submittedName>
</protein>
<gene>
    <name evidence="1" type="ORF">HA50_05080</name>
</gene>
<dbReference type="RefSeq" id="WP_084873293.1">
    <property type="nucleotide sequence ID" value="NZ_JAGGMY010000001.1"/>
</dbReference>
<dbReference type="SUPFAM" id="SSF52467">
    <property type="entry name" value="DHS-like NAD/FAD-binding domain"/>
    <property type="match status" value="1"/>
</dbReference>
<dbReference type="Proteomes" id="UP000193749">
    <property type="component" value="Unassembled WGS sequence"/>
</dbReference>
<evidence type="ECO:0000313" key="2">
    <source>
        <dbReference type="Proteomes" id="UP000193749"/>
    </source>
</evidence>
<dbReference type="Gene3D" id="3.40.50.1220">
    <property type="entry name" value="TPP-binding domain"/>
    <property type="match status" value="1"/>
</dbReference>
<dbReference type="InterPro" id="IPR029035">
    <property type="entry name" value="DHS-like_NAD/FAD-binding_dom"/>
</dbReference>
<reference evidence="1 2" key="1">
    <citation type="journal article" date="2017" name="Antonie Van Leeuwenhoek">
        <title>Phylogenomic resolution of the bacterial genus Pantoea and its relationship with Erwinia and Tatumella.</title>
        <authorList>
            <person name="Palmer M."/>
            <person name="Steenkamp E.T."/>
            <person name="Coetzee M.P."/>
            <person name="Chan W.Y."/>
            <person name="van Zyl E."/>
            <person name="De Maayer P."/>
            <person name="Coutinho T.A."/>
            <person name="Blom J."/>
            <person name="Smits T.H."/>
            <person name="Duffy B."/>
            <person name="Venter S.N."/>
        </authorList>
    </citation>
    <scope>NUCLEOTIDE SEQUENCE [LARGE SCALE GENOMIC DNA]</scope>
    <source>
        <strain evidence="1 2">LMG 2657</strain>
    </source>
</reference>
<keyword evidence="2" id="KW-1185">Reference proteome</keyword>
<proteinExistence type="predicted"/>
<dbReference type="STRING" id="55209.HA50_05080"/>
<comment type="caution">
    <text evidence="1">The sequence shown here is derived from an EMBL/GenBank/DDBJ whole genome shotgun (WGS) entry which is preliminary data.</text>
</comment>
<organism evidence="1 2">
    <name type="scientific">Pantoea cypripedii</name>
    <name type="common">Pectobacterium cypripedii</name>
    <name type="synonym">Erwinia cypripedii</name>
    <dbReference type="NCBI Taxonomy" id="55209"/>
    <lineage>
        <taxon>Bacteria</taxon>
        <taxon>Pseudomonadati</taxon>
        <taxon>Pseudomonadota</taxon>
        <taxon>Gammaproteobacteria</taxon>
        <taxon>Enterobacterales</taxon>
        <taxon>Erwiniaceae</taxon>
        <taxon>Pantoea</taxon>
    </lineage>
</organism>
<dbReference type="EMBL" id="MLJI01000001">
    <property type="protein sequence ID" value="ORM92762.1"/>
    <property type="molecule type" value="Genomic_DNA"/>
</dbReference>
<dbReference type="OrthoDB" id="6635960at2"/>
<sequence length="645" mass="74317">MEMDDWWFGWKGFTPERPCPGKVVLMVGAGISIESPTQLPGGYALTEALLDHLLDGHAASEIKTVFSKCEQWMGRRLPRLEHVLDKAFEPSTIEGVERSGAARELLRIFSQRPPNANHHLIADYLIKQRSWCITTNFDDCIEQAGRHQIPVHVIDPDTKTFDILHRVYGEDWGIIKVHGTIEHGCAGLGATLADLEHGLPEAFKMLLEQVTVQAELMIVAGYSGTDHFDINHWIRERWNGDRATRLVWIDHQPEEVEEFWRLSKQENREPRVYWQGAFGGMKVQYGPTSELLTALLGISRRTLADAGDGSDWWRTALTEYYTPTEKEKYLTGTRLASSIGLGQLAEEQLRYLKRLLENDDLLAPFEAEIYYSRGFIAGALLIQNYLKPPHEKIRKVNRTGLIRAKGKPAKALLFYLAQWLRSPRKLSLDEQIDAFACLLDIAERRQKWRLWQSKPLRRLSEKICSIFCHNFMKIENENLPLYLHGRMQMQSIRMGTLFYDEDVFSFGEVWNLLYRESSPPSFYTPHGPAIRGFYLIERSTAREEDRIADLVLANIDYVNILLSALRRRWPKGSQSVLKERQWREGYQDSGDHVVTYIVQLLNESSQIVSALNAPHLQILIARAWLRADSILGGIEYWKQQRLYLA</sequence>
<dbReference type="AlphaFoldDB" id="A0A1X1ERZ9"/>
<dbReference type="Pfam" id="PF13289">
    <property type="entry name" value="SIR2_2"/>
    <property type="match status" value="1"/>
</dbReference>
<name>A0A1X1ERZ9_PANCY</name>
<evidence type="ECO:0000313" key="1">
    <source>
        <dbReference type="EMBL" id="ORM92762.1"/>
    </source>
</evidence>